<comment type="caution">
    <text evidence="2">The sequence shown here is derived from an EMBL/GenBank/DDBJ whole genome shotgun (WGS) entry which is preliminary data.</text>
</comment>
<keyword evidence="3" id="KW-1185">Reference proteome</keyword>
<accession>A0A8X7BT56</accession>
<evidence type="ECO:0000259" key="1">
    <source>
        <dbReference type="Pfam" id="PF20700"/>
    </source>
</evidence>
<dbReference type="OrthoDB" id="6467375at2759"/>
<proteinExistence type="predicted"/>
<sequence length="150" mass="17185">MPLRKRSVRALQMNEKRWCKENVDCEVVKNSVVSNVRLRKLKRMSAIGNYILVDFNQVNNLLRSARCQYCEKQNLKLELGAKLGFSYYLKLLCSNCDENKTVVNTSLKSGLTSHDVNLRITQAFSHMEKGYSAIENICKVMNMDPLSSTT</sequence>
<dbReference type="EMBL" id="BMAV01002627">
    <property type="protein sequence ID" value="GFY41672.1"/>
    <property type="molecule type" value="Genomic_DNA"/>
</dbReference>
<reference evidence="2" key="1">
    <citation type="submission" date="2020-08" db="EMBL/GenBank/DDBJ databases">
        <title>Multicomponent nature underlies the extraordinary mechanical properties of spider dragline silk.</title>
        <authorList>
            <person name="Kono N."/>
            <person name="Nakamura H."/>
            <person name="Mori M."/>
            <person name="Yoshida Y."/>
            <person name="Ohtoshi R."/>
            <person name="Malay A.D."/>
            <person name="Moran D.A.P."/>
            <person name="Tomita M."/>
            <person name="Numata K."/>
            <person name="Arakawa K."/>
        </authorList>
    </citation>
    <scope>NUCLEOTIDE SEQUENCE</scope>
</reference>
<dbReference type="Pfam" id="PF20700">
    <property type="entry name" value="Mutator"/>
    <property type="match status" value="1"/>
</dbReference>
<name>A0A8X7BT56_9ARAC</name>
<protein>
    <recommendedName>
        <fullName evidence="1">Mutator-like transposase domain-containing protein</fullName>
    </recommendedName>
</protein>
<evidence type="ECO:0000313" key="2">
    <source>
        <dbReference type="EMBL" id="GFY41672.1"/>
    </source>
</evidence>
<feature type="domain" description="Mutator-like transposase" evidence="1">
    <location>
        <begin position="58"/>
        <end position="149"/>
    </location>
</feature>
<evidence type="ECO:0000313" key="3">
    <source>
        <dbReference type="Proteomes" id="UP000886998"/>
    </source>
</evidence>
<dbReference type="AlphaFoldDB" id="A0A8X7BT56"/>
<dbReference type="Proteomes" id="UP000886998">
    <property type="component" value="Unassembled WGS sequence"/>
</dbReference>
<gene>
    <name evidence="2" type="ORF">TNIN_313801</name>
</gene>
<organism evidence="2 3">
    <name type="scientific">Trichonephila inaurata madagascariensis</name>
    <dbReference type="NCBI Taxonomy" id="2747483"/>
    <lineage>
        <taxon>Eukaryota</taxon>
        <taxon>Metazoa</taxon>
        <taxon>Ecdysozoa</taxon>
        <taxon>Arthropoda</taxon>
        <taxon>Chelicerata</taxon>
        <taxon>Arachnida</taxon>
        <taxon>Araneae</taxon>
        <taxon>Araneomorphae</taxon>
        <taxon>Entelegynae</taxon>
        <taxon>Araneoidea</taxon>
        <taxon>Nephilidae</taxon>
        <taxon>Trichonephila</taxon>
        <taxon>Trichonephila inaurata</taxon>
    </lineage>
</organism>
<dbReference type="InterPro" id="IPR049012">
    <property type="entry name" value="Mutator_transp_dom"/>
</dbReference>